<sequence length="354" mass="40554">MKRKDLGWNEYFEKEFKQYAEESYSVGRVMLEHKRMYRLATESGEYLAEVSGKYRYSAFDREDFPAVGDWVVISERSNENKATIHALLARFSKFSRKAAGLITEEQIVAANVDTVFLVQSLNEDFNARRLERYLVMAWESGANPVIVLTKADLCQDIEEKIEEIDKVAFGIPVHIVSVKTATGVEELNSYFIAGKTVALLGSSGTGKSTLTNYLLGEEKQIVQEVREDDDRGRHTTTYRELHVLPSGGLILDTPGMRELQLWEADSALSQSFQDIESLSERCYFRDCTHKNEPNCAVQEAIEKGELDNSRYQSYVKLQRELAYLERKNDKLAQQAEKQKWKKVTSGVRKWKKGK</sequence>
<evidence type="ECO:0000313" key="14">
    <source>
        <dbReference type="EMBL" id="CAG9620648.1"/>
    </source>
</evidence>
<dbReference type="EMBL" id="CAKJTJ010000005">
    <property type="protein sequence ID" value="CAG9620648.1"/>
    <property type="molecule type" value="Genomic_DNA"/>
</dbReference>
<evidence type="ECO:0000256" key="2">
    <source>
        <dbReference type="ARBA" id="ARBA00022517"/>
    </source>
</evidence>
<evidence type="ECO:0000256" key="3">
    <source>
        <dbReference type="ARBA" id="ARBA00022723"/>
    </source>
</evidence>
<comment type="function">
    <text evidence="10">One of several proteins that assist in the late maturation steps of the functional core of the 30S ribosomal subunit. Helps release RbfA from mature subunits. May play a role in the assembly of ribosomal proteins into the subunit. Circularly permuted GTPase that catalyzes slow GTP hydrolysis, GTPase activity is stimulated by the 30S ribosomal subunit.</text>
</comment>
<keyword evidence="11" id="KW-0175">Coiled coil</keyword>
<protein>
    <recommendedName>
        <fullName evidence="10">Small ribosomal subunit biogenesis GTPase RsgA</fullName>
        <ecNumber evidence="10">3.6.1.-</ecNumber>
    </recommendedName>
</protein>
<evidence type="ECO:0000256" key="9">
    <source>
        <dbReference type="ARBA" id="ARBA00023134"/>
    </source>
</evidence>
<evidence type="ECO:0000259" key="12">
    <source>
        <dbReference type="PROSITE" id="PS50936"/>
    </source>
</evidence>
<evidence type="ECO:0000256" key="7">
    <source>
        <dbReference type="ARBA" id="ARBA00022833"/>
    </source>
</evidence>
<dbReference type="InterPro" id="IPR027417">
    <property type="entry name" value="P-loop_NTPase"/>
</dbReference>
<evidence type="ECO:0000256" key="4">
    <source>
        <dbReference type="ARBA" id="ARBA00022730"/>
    </source>
</evidence>
<dbReference type="PANTHER" id="PTHR32120:SF10">
    <property type="entry name" value="SMALL RIBOSOMAL SUBUNIT BIOGENESIS GTPASE RSGA"/>
    <property type="match status" value="1"/>
</dbReference>
<dbReference type="HAMAP" id="MF_01820">
    <property type="entry name" value="GTPase_RsgA"/>
    <property type="match status" value="1"/>
</dbReference>
<proteinExistence type="inferred from homology"/>
<comment type="caution">
    <text evidence="14">The sequence shown here is derived from an EMBL/GenBank/DDBJ whole genome shotgun (WGS) entry which is preliminary data.</text>
</comment>
<keyword evidence="1 10" id="KW-0963">Cytoplasm</keyword>
<comment type="subunit">
    <text evidence="10">Monomer. Associates with 30S ribosomal subunit, binds 16S rRNA.</text>
</comment>
<keyword evidence="7 10" id="KW-0862">Zinc</keyword>
<evidence type="ECO:0000256" key="10">
    <source>
        <dbReference type="HAMAP-Rule" id="MF_01820"/>
    </source>
</evidence>
<keyword evidence="5 10" id="KW-0547">Nucleotide-binding</keyword>
<dbReference type="NCBIfam" id="TIGR00157">
    <property type="entry name" value="ribosome small subunit-dependent GTPase A"/>
    <property type="match status" value="1"/>
</dbReference>
<evidence type="ECO:0000256" key="8">
    <source>
        <dbReference type="ARBA" id="ARBA00022884"/>
    </source>
</evidence>
<dbReference type="Gene3D" id="1.10.40.50">
    <property type="entry name" value="Probable gtpase engc, domain 3"/>
    <property type="match status" value="1"/>
</dbReference>
<dbReference type="InterPro" id="IPR030378">
    <property type="entry name" value="G_CP_dom"/>
</dbReference>
<evidence type="ECO:0000313" key="15">
    <source>
        <dbReference type="Proteomes" id="UP000789833"/>
    </source>
</evidence>
<evidence type="ECO:0000256" key="6">
    <source>
        <dbReference type="ARBA" id="ARBA00022801"/>
    </source>
</evidence>
<dbReference type="InterPro" id="IPR010914">
    <property type="entry name" value="RsgA_GTPase_dom"/>
</dbReference>
<feature type="binding site" evidence="10">
    <location>
        <position position="282"/>
    </location>
    <ligand>
        <name>Zn(2+)</name>
        <dbReference type="ChEBI" id="CHEBI:29105"/>
    </ligand>
</feature>
<dbReference type="Pfam" id="PF03193">
    <property type="entry name" value="RsgA_GTPase"/>
    <property type="match status" value="1"/>
</dbReference>
<feature type="domain" description="EngC GTPase" evidence="12">
    <location>
        <begin position="110"/>
        <end position="257"/>
    </location>
</feature>
<comment type="similarity">
    <text evidence="10">Belongs to the TRAFAC class YlqF/YawG GTPase family. RsgA subfamily.</text>
</comment>
<keyword evidence="3 10" id="KW-0479">Metal-binding</keyword>
<dbReference type="RefSeq" id="WP_230500560.1">
    <property type="nucleotide sequence ID" value="NZ_CAKJTJ010000005.1"/>
</dbReference>
<dbReference type="Proteomes" id="UP000789833">
    <property type="component" value="Unassembled WGS sequence"/>
</dbReference>
<keyword evidence="4 10" id="KW-0699">rRNA-binding</keyword>
<gene>
    <name evidence="14" type="primary">rsgA_2</name>
    <name evidence="10" type="synonym">rsgA</name>
    <name evidence="14" type="ORF">BACCIP111883_01417</name>
</gene>
<dbReference type="InterPro" id="IPR004881">
    <property type="entry name" value="Ribosome_biogen_GTPase_RsgA"/>
</dbReference>
<reference evidence="14 15" key="1">
    <citation type="submission" date="2021-10" db="EMBL/GenBank/DDBJ databases">
        <authorList>
            <person name="Criscuolo A."/>
        </authorList>
    </citation>
    <scope>NUCLEOTIDE SEQUENCE [LARGE SCALE GENOMIC DNA]</scope>
    <source>
        <strain evidence="15">CIP 111883</strain>
    </source>
</reference>
<evidence type="ECO:0000256" key="5">
    <source>
        <dbReference type="ARBA" id="ARBA00022741"/>
    </source>
</evidence>
<feature type="binding site" evidence="10">
    <location>
        <position position="287"/>
    </location>
    <ligand>
        <name>Zn(2+)</name>
        <dbReference type="ChEBI" id="CHEBI:29105"/>
    </ligand>
</feature>
<dbReference type="PANTHER" id="PTHR32120">
    <property type="entry name" value="SMALL RIBOSOMAL SUBUNIT BIOGENESIS GTPASE RSGA"/>
    <property type="match status" value="1"/>
</dbReference>
<dbReference type="GO" id="GO:0016787">
    <property type="term" value="F:hydrolase activity"/>
    <property type="evidence" value="ECO:0007669"/>
    <property type="project" value="UniProtKB-KW"/>
</dbReference>
<comment type="cofactor">
    <cofactor evidence="10">
        <name>Zn(2+)</name>
        <dbReference type="ChEBI" id="CHEBI:29105"/>
    </cofactor>
    <text evidence="10">Binds 1 zinc ion per subunit.</text>
</comment>
<keyword evidence="8 10" id="KW-0694">RNA-binding</keyword>
<dbReference type="InterPro" id="IPR012340">
    <property type="entry name" value="NA-bd_OB-fold"/>
</dbReference>
<dbReference type="SUPFAM" id="SSF50249">
    <property type="entry name" value="Nucleic acid-binding proteins"/>
    <property type="match status" value="1"/>
</dbReference>
<feature type="binding site" evidence="10">
    <location>
        <position position="289"/>
    </location>
    <ligand>
        <name>Zn(2+)</name>
        <dbReference type="ChEBI" id="CHEBI:29105"/>
    </ligand>
</feature>
<name>A0ABN8AC90_9BACI</name>
<dbReference type="PROSITE" id="PS51721">
    <property type="entry name" value="G_CP"/>
    <property type="match status" value="1"/>
</dbReference>
<feature type="binding site" evidence="10">
    <location>
        <begin position="149"/>
        <end position="152"/>
    </location>
    <ligand>
        <name>GTP</name>
        <dbReference type="ChEBI" id="CHEBI:37565"/>
    </ligand>
</feature>
<keyword evidence="9 10" id="KW-0342">GTP-binding</keyword>
<dbReference type="CDD" id="cd01854">
    <property type="entry name" value="YjeQ_EngC"/>
    <property type="match status" value="1"/>
</dbReference>
<keyword evidence="6 10" id="KW-0378">Hydrolase</keyword>
<comment type="subcellular location">
    <subcellularLocation>
        <location evidence="10">Cytoplasm</location>
    </subcellularLocation>
</comment>
<keyword evidence="15" id="KW-1185">Reference proteome</keyword>
<dbReference type="PROSITE" id="PS50936">
    <property type="entry name" value="ENGC_GTPASE"/>
    <property type="match status" value="1"/>
</dbReference>
<accession>A0ABN8AC90</accession>
<evidence type="ECO:0000256" key="1">
    <source>
        <dbReference type="ARBA" id="ARBA00022490"/>
    </source>
</evidence>
<feature type="binding site" evidence="10">
    <location>
        <position position="295"/>
    </location>
    <ligand>
        <name>Zn(2+)</name>
        <dbReference type="ChEBI" id="CHEBI:29105"/>
    </ligand>
</feature>
<feature type="binding site" evidence="10">
    <location>
        <begin position="201"/>
        <end position="209"/>
    </location>
    <ligand>
        <name>GTP</name>
        <dbReference type="ChEBI" id="CHEBI:37565"/>
    </ligand>
</feature>
<evidence type="ECO:0000256" key="11">
    <source>
        <dbReference type="SAM" id="Coils"/>
    </source>
</evidence>
<dbReference type="Gene3D" id="3.40.50.300">
    <property type="entry name" value="P-loop containing nucleotide triphosphate hydrolases"/>
    <property type="match status" value="1"/>
</dbReference>
<dbReference type="SUPFAM" id="SSF52540">
    <property type="entry name" value="P-loop containing nucleoside triphosphate hydrolases"/>
    <property type="match status" value="1"/>
</dbReference>
<feature type="domain" description="CP-type G" evidence="13">
    <location>
        <begin position="102"/>
        <end position="259"/>
    </location>
</feature>
<evidence type="ECO:0000259" key="13">
    <source>
        <dbReference type="PROSITE" id="PS51721"/>
    </source>
</evidence>
<dbReference type="EC" id="3.6.1.-" evidence="10"/>
<keyword evidence="2 10" id="KW-0690">Ribosome biogenesis</keyword>
<organism evidence="14 15">
    <name type="scientific">Sutcliffiella rhizosphaerae</name>
    <dbReference type="NCBI Taxonomy" id="2880967"/>
    <lineage>
        <taxon>Bacteria</taxon>
        <taxon>Bacillati</taxon>
        <taxon>Bacillota</taxon>
        <taxon>Bacilli</taxon>
        <taxon>Bacillales</taxon>
        <taxon>Bacillaceae</taxon>
        <taxon>Sutcliffiella</taxon>
    </lineage>
</organism>
<feature type="coiled-coil region" evidence="11">
    <location>
        <begin position="314"/>
        <end position="341"/>
    </location>
</feature>